<dbReference type="EMBL" id="UOGI01000198">
    <property type="protein sequence ID" value="VAX33704.1"/>
    <property type="molecule type" value="Genomic_DNA"/>
</dbReference>
<organism evidence="7">
    <name type="scientific">hydrothermal vent metagenome</name>
    <dbReference type="NCBI Taxonomy" id="652676"/>
    <lineage>
        <taxon>unclassified sequences</taxon>
        <taxon>metagenomes</taxon>
        <taxon>ecological metagenomes</taxon>
    </lineage>
</organism>
<dbReference type="Pfam" id="PF04357">
    <property type="entry name" value="TamB"/>
    <property type="match status" value="1"/>
</dbReference>
<dbReference type="GO" id="GO:0097347">
    <property type="term" value="C:TAM protein secretion complex"/>
    <property type="evidence" value="ECO:0007669"/>
    <property type="project" value="TreeGrafter"/>
</dbReference>
<evidence type="ECO:0000259" key="6">
    <source>
        <dbReference type="Pfam" id="PF04357"/>
    </source>
</evidence>
<dbReference type="PANTHER" id="PTHR36985:SF1">
    <property type="entry name" value="TRANSLOCATION AND ASSEMBLY MODULE SUBUNIT TAMB"/>
    <property type="match status" value="1"/>
</dbReference>
<dbReference type="GO" id="GO:0009306">
    <property type="term" value="P:protein secretion"/>
    <property type="evidence" value="ECO:0007669"/>
    <property type="project" value="InterPro"/>
</dbReference>
<sequence length="1361" mass="150627">MIFSVKPKKILLVTSVLVLVILITGAFFYIRSPFMSNHLKRIVLPELSRVSGQRVTAKRIYINLFPLFAGVDDLLVSDNEGGKTLSIKKARFYIELLPLLRRELYVSVVAVDSLQYRATVQSLKGAAGLMAAKKPGIKTSDWRIKFGSILLKNGSIRVSDPEKRVILSLHNIRAEGNMKRRSLNLRDAELKIIRQDRDVINGNLHMLLSLSGNMVRLKTLEFKSGDSYLSLKGQLENNTFAGSIKTDVSIETLSDLFLLKKDSTGSITASGRVRWKAGDDNTPPNLQSPAPTLTFLRGLSLDLDVKGNIYLETLMELLKENVPLRGLAGFSGTVKGPVMNPVAQLKVEMKQGHIYGIDVDSVKCRLLYKEKVLQFHGGKVTAYNGNAVVGVNIYLSRPTRFSLKVQAESLDSHNILKLIRWDPGLPPGSVTGILQSDGRAFEPWGTFRYKAFQTDRDTGVNGKSSETSFLKKIKKASGSFRMEEHVLTLTDLKASSPRTRLASEGFLDFGKRILRLKALVSTEDLNEVYYKEGVIKGTGQFEGNVTGLIDDPVISGSISLCNFSYMDRPLGCLDALISYKKRGLTINSLEGKLKDTAYTLRGTVSTLEAELFTFKKPVFSLSGTFLRLPLDNLKEWIALKPASTEDQGFSRIADETDGKLSGDFRLDGPLNNLVLSGHAETEELKIKGLYADMKTDFKYSSKEFDLSNFILTKGTSFLKGAISVSNAGIIESNGFEVSLVSNDIAGKLPRGFRLRGDLKAGGSLKSPEGEFNGMIGVITDSGATATETPIQPDLGDIHLRLKNREVSLTGRLFRKQVSIVGNMATSGDLPWRARIDIKEGLYDDVIRLFLKDVFLKDVPEDLFLSMKGEINLSGTSRSLMGSVALKSLKLKLYEQNFTNTKDILLTIDGSKIEFNSFSLRTGLAALNINGNLDIEKGYDITIDGRAYLSPLKGFISGLEYIRGYSDFVLAVKGKWLDPVINGGLSIEETSIAVTGIPNRFSSVKGYIYIDENRIVLDTLSGRFASGDIRIRGVGRIEGLKLRDYHLEAVVKNINLYLEEGVSFKLSGELVLAKKQKGIYLIGDMRVLRGRYTRNIEWRSWILSAKKPALQKKQYSLLDTIELNINLYGDKDILIDNNLATAPARIDLVILGTLKNPSLIGRVELKGGKIFFRNNEFTIINASADFTDPARINPFFDIVAGTRVKEYKIHLSLEGYAEQFNLSLSSEPLLDEIDILSLLTVGELGTKLKGFEGGIGASEAASFLTGKLQETLEDRLRNITGFDRIQVEPYVSETTGTIGPKITVSKRLLADRLYVTYTTSLGNATEQALRVEFFLNDNISLVGERDELGTLGADIKFRVEFR</sequence>
<evidence type="ECO:0000256" key="1">
    <source>
        <dbReference type="ARBA" id="ARBA00004167"/>
    </source>
</evidence>
<dbReference type="InterPro" id="IPR007452">
    <property type="entry name" value="TamB_C"/>
</dbReference>
<evidence type="ECO:0000256" key="5">
    <source>
        <dbReference type="SAM" id="Phobius"/>
    </source>
</evidence>
<keyword evidence="3 5" id="KW-1133">Transmembrane helix</keyword>
<keyword evidence="4 5" id="KW-0472">Membrane</keyword>
<reference evidence="7" key="1">
    <citation type="submission" date="2018-06" db="EMBL/GenBank/DDBJ databases">
        <authorList>
            <person name="Zhirakovskaya E."/>
        </authorList>
    </citation>
    <scope>NUCLEOTIDE SEQUENCE</scope>
</reference>
<accession>A0A3B1DCD9</accession>
<comment type="subcellular location">
    <subcellularLocation>
        <location evidence="1">Membrane</location>
        <topology evidence="1">Single-pass membrane protein</topology>
    </subcellularLocation>
</comment>
<evidence type="ECO:0000256" key="4">
    <source>
        <dbReference type="ARBA" id="ARBA00023136"/>
    </source>
</evidence>
<keyword evidence="2 5" id="KW-0812">Transmembrane</keyword>
<feature type="domain" description="Translocation and assembly module TamB C-terminal" evidence="6">
    <location>
        <begin position="1112"/>
        <end position="1360"/>
    </location>
</feature>
<name>A0A3B1DCD9_9ZZZZ</name>
<feature type="transmembrane region" description="Helical" evidence="5">
    <location>
        <begin position="12"/>
        <end position="30"/>
    </location>
</feature>
<dbReference type="PANTHER" id="PTHR36985">
    <property type="entry name" value="TRANSLOCATION AND ASSEMBLY MODULE SUBUNIT TAMB"/>
    <property type="match status" value="1"/>
</dbReference>
<evidence type="ECO:0000256" key="2">
    <source>
        <dbReference type="ARBA" id="ARBA00022692"/>
    </source>
</evidence>
<evidence type="ECO:0000256" key="3">
    <source>
        <dbReference type="ARBA" id="ARBA00022989"/>
    </source>
</evidence>
<evidence type="ECO:0000313" key="7">
    <source>
        <dbReference type="EMBL" id="VAX33704.1"/>
    </source>
</evidence>
<dbReference type="GO" id="GO:0005886">
    <property type="term" value="C:plasma membrane"/>
    <property type="evidence" value="ECO:0007669"/>
    <property type="project" value="InterPro"/>
</dbReference>
<protein>
    <recommendedName>
        <fullName evidence="6">Translocation and assembly module TamB C-terminal domain-containing protein</fullName>
    </recommendedName>
</protein>
<gene>
    <name evidence="7" type="ORF">MNBD_NITROSPIRAE03-802</name>
</gene>
<proteinExistence type="predicted"/>